<reference evidence="13 14" key="1">
    <citation type="submission" date="2018-05" db="EMBL/GenBank/DDBJ databases">
        <title>Streptomyces venezuelae.</title>
        <authorList>
            <person name="Kim W."/>
            <person name="Lee N."/>
            <person name="Cho B.-K."/>
        </authorList>
    </citation>
    <scope>NUCLEOTIDE SEQUENCE [LARGE SCALE GENOMIC DNA]</scope>
    <source>
        <strain evidence="13 14">ATCC 21782</strain>
    </source>
</reference>
<evidence type="ECO:0000256" key="8">
    <source>
        <dbReference type="ARBA" id="ARBA00043090"/>
    </source>
</evidence>
<dbReference type="CDD" id="cd13890">
    <property type="entry name" value="CuRO_3_CueO_FtsP"/>
    <property type="match status" value="1"/>
</dbReference>
<feature type="region of interest" description="Disordered" evidence="10">
    <location>
        <begin position="119"/>
        <end position="141"/>
    </location>
</feature>
<dbReference type="PROSITE" id="PS00080">
    <property type="entry name" value="MULTICOPPER_OXIDASE2"/>
    <property type="match status" value="1"/>
</dbReference>
<evidence type="ECO:0000256" key="7">
    <source>
        <dbReference type="ARBA" id="ARBA00042896"/>
    </source>
</evidence>
<comment type="subunit">
    <text evidence="2">Monomer.</text>
</comment>
<organism evidence="13 14">
    <name type="scientific">Streptomyces venezuelae</name>
    <dbReference type="NCBI Taxonomy" id="54571"/>
    <lineage>
        <taxon>Bacteria</taxon>
        <taxon>Bacillati</taxon>
        <taxon>Actinomycetota</taxon>
        <taxon>Actinomycetes</taxon>
        <taxon>Kitasatosporales</taxon>
        <taxon>Streptomycetaceae</taxon>
        <taxon>Streptomyces</taxon>
    </lineage>
</organism>
<dbReference type="GO" id="GO:0016491">
    <property type="term" value="F:oxidoreductase activity"/>
    <property type="evidence" value="ECO:0007669"/>
    <property type="project" value="UniProtKB-KW"/>
</dbReference>
<dbReference type="PROSITE" id="PS51318">
    <property type="entry name" value="TAT"/>
    <property type="match status" value="1"/>
</dbReference>
<dbReference type="EC" id="1.16.3.4" evidence="5"/>
<feature type="compositionally biased region" description="Polar residues" evidence="10">
    <location>
        <begin position="119"/>
        <end position="128"/>
    </location>
</feature>
<dbReference type="Gene3D" id="2.60.40.420">
    <property type="entry name" value="Cupredoxins - blue copper proteins"/>
    <property type="match status" value="3"/>
</dbReference>
<evidence type="ECO:0000256" key="4">
    <source>
        <dbReference type="ARBA" id="ARBA00023002"/>
    </source>
</evidence>
<dbReference type="PANTHER" id="PTHR48267:SF1">
    <property type="entry name" value="BILIRUBIN OXIDASE"/>
    <property type="match status" value="1"/>
</dbReference>
<evidence type="ECO:0000259" key="12">
    <source>
        <dbReference type="Pfam" id="PF07732"/>
    </source>
</evidence>
<dbReference type="InterPro" id="IPR045087">
    <property type="entry name" value="Cu-oxidase_fam"/>
</dbReference>
<evidence type="ECO:0000256" key="5">
    <source>
        <dbReference type="ARBA" id="ARBA00038978"/>
    </source>
</evidence>
<dbReference type="Pfam" id="PF07732">
    <property type="entry name" value="Cu-oxidase_3"/>
    <property type="match status" value="1"/>
</dbReference>
<evidence type="ECO:0000256" key="6">
    <source>
        <dbReference type="ARBA" id="ARBA00041027"/>
    </source>
</evidence>
<feature type="domain" description="Plastocyanin-like" evidence="12">
    <location>
        <begin position="80"/>
        <end position="193"/>
    </location>
</feature>
<evidence type="ECO:0000256" key="1">
    <source>
        <dbReference type="ARBA" id="ARBA00010609"/>
    </source>
</evidence>
<name>A0A5P2D1H6_STRVZ</name>
<dbReference type="SUPFAM" id="SSF49503">
    <property type="entry name" value="Cupredoxins"/>
    <property type="match status" value="3"/>
</dbReference>
<protein>
    <recommendedName>
        <fullName evidence="6">Multicopper oxidase CueO</fullName>
        <ecNumber evidence="5">1.16.3.4</ecNumber>
    </recommendedName>
    <alternativeName>
        <fullName evidence="7">Copper efflux oxidase</fullName>
    </alternativeName>
    <alternativeName>
        <fullName evidence="8">Cuprous oxidase</fullName>
    </alternativeName>
</protein>
<dbReference type="InterPro" id="IPR002355">
    <property type="entry name" value="Cu_oxidase_Cu_BS"/>
</dbReference>
<evidence type="ECO:0000313" key="13">
    <source>
        <dbReference type="EMBL" id="QES48916.1"/>
    </source>
</evidence>
<dbReference type="AlphaFoldDB" id="A0A5P2D1H6"/>
<evidence type="ECO:0000256" key="3">
    <source>
        <dbReference type="ARBA" id="ARBA00022723"/>
    </source>
</evidence>
<evidence type="ECO:0000256" key="9">
    <source>
        <dbReference type="ARBA" id="ARBA00048092"/>
    </source>
</evidence>
<keyword evidence="4" id="KW-0560">Oxidoreductase</keyword>
<evidence type="ECO:0000313" key="14">
    <source>
        <dbReference type="Proteomes" id="UP000325211"/>
    </source>
</evidence>
<dbReference type="InterPro" id="IPR006311">
    <property type="entry name" value="TAT_signal"/>
</dbReference>
<dbReference type="InterPro" id="IPR011706">
    <property type="entry name" value="Cu-oxidase_C"/>
</dbReference>
<dbReference type="Pfam" id="PF07731">
    <property type="entry name" value="Cu-oxidase_2"/>
    <property type="match status" value="1"/>
</dbReference>
<feature type="domain" description="Plastocyanin-like" evidence="11">
    <location>
        <begin position="366"/>
        <end position="481"/>
    </location>
</feature>
<comment type="similarity">
    <text evidence="1">Belongs to the multicopper oxidase family.</text>
</comment>
<dbReference type="EMBL" id="CP029190">
    <property type="protein sequence ID" value="QES48916.1"/>
    <property type="molecule type" value="Genomic_DNA"/>
</dbReference>
<evidence type="ECO:0000256" key="2">
    <source>
        <dbReference type="ARBA" id="ARBA00011245"/>
    </source>
</evidence>
<keyword evidence="3" id="KW-0479">Metal-binding</keyword>
<dbReference type="OrthoDB" id="345021at2"/>
<accession>A0A5P2D1H6</accession>
<dbReference type="PANTHER" id="PTHR48267">
    <property type="entry name" value="CUPREDOXIN SUPERFAMILY PROTEIN"/>
    <property type="match status" value="1"/>
</dbReference>
<proteinExistence type="inferred from homology"/>
<gene>
    <name evidence="13" type="ORF">DEJ50_14925</name>
</gene>
<dbReference type="RefSeq" id="WP_150208509.1">
    <property type="nucleotide sequence ID" value="NZ_CP029190.1"/>
</dbReference>
<comment type="catalytic activity">
    <reaction evidence="9">
        <text>4 Cu(+) + O2 + 4 H(+) = 4 Cu(2+) + 2 H2O</text>
        <dbReference type="Rhea" id="RHEA:30083"/>
        <dbReference type="ChEBI" id="CHEBI:15377"/>
        <dbReference type="ChEBI" id="CHEBI:15378"/>
        <dbReference type="ChEBI" id="CHEBI:15379"/>
        <dbReference type="ChEBI" id="CHEBI:29036"/>
        <dbReference type="ChEBI" id="CHEBI:49552"/>
        <dbReference type="EC" id="1.16.3.4"/>
    </reaction>
    <physiologicalReaction direction="left-to-right" evidence="9">
        <dbReference type="Rhea" id="RHEA:30084"/>
    </physiologicalReaction>
</comment>
<dbReference type="Proteomes" id="UP000325211">
    <property type="component" value="Chromosome"/>
</dbReference>
<dbReference type="InterPro" id="IPR008972">
    <property type="entry name" value="Cupredoxin"/>
</dbReference>
<evidence type="ECO:0000256" key="10">
    <source>
        <dbReference type="SAM" id="MobiDB-lite"/>
    </source>
</evidence>
<dbReference type="InterPro" id="IPR011707">
    <property type="entry name" value="Cu-oxidase-like_N"/>
</dbReference>
<evidence type="ECO:0000259" key="11">
    <source>
        <dbReference type="Pfam" id="PF07731"/>
    </source>
</evidence>
<sequence length="485" mass="53548">MSTSRRELLKLAVATGGALTASGLLVHRTSVADDRGAAVPAAATVGRAPVATPFQVAMPVPRVLRPQWMSGTTDYYSLPVKEASVEILPGLSTPVLTYGGTFPGPTIKARSRRRTVVSQRNHTPNGTSMHLHGAVTDPENDGGPMDLIATGADRKYTYLNPQVAATLWYHDHAHHKEAEHVYRGMAGVYQLTDANEESLPLPRGAYDVPIVIRDIALNEDGTLFFDHAFFTRQQILVNGKPQPYFKVDARKYRLRVINGSNLRPFDLKLSDGGEFVQIASDRGLLPAPYTTSRLPLSPGERADIIVDFSRYAAGTSVVLENTLLASPTTKEIMRFDVGRKVPDFSSVPARLAQLPATEEPVNTRTFEMKMDAAGTGYMNGKVWDENRVDTTVRWGDTEIWEIKNLDPQVPHNFHIHLVDFRVLDINGVPPVPGEAGLKDTVRVMPGQTVRILVSFRTPYAGRYYYHCHLIDHSAMGMMANLDIVR</sequence>
<dbReference type="GO" id="GO:0005507">
    <property type="term" value="F:copper ion binding"/>
    <property type="evidence" value="ECO:0007669"/>
    <property type="project" value="InterPro"/>
</dbReference>